<protein>
    <submittedName>
        <fullName evidence="1">Uncharacterized protein</fullName>
    </submittedName>
</protein>
<dbReference type="AlphaFoldDB" id="A0A1B7I6W3"/>
<name>A0A1B7I6W3_9ENTR</name>
<dbReference type="RefSeq" id="WP_064511549.1">
    <property type="nucleotide sequence ID" value="NZ_LXEP01000001.1"/>
</dbReference>
<evidence type="ECO:0000313" key="2">
    <source>
        <dbReference type="Proteomes" id="UP000078504"/>
    </source>
</evidence>
<dbReference type="Proteomes" id="UP000078504">
    <property type="component" value="Unassembled WGS sequence"/>
</dbReference>
<proteinExistence type="predicted"/>
<dbReference type="PATRIC" id="fig|1354253.4.peg.50"/>
<dbReference type="EMBL" id="LXEP01000001">
    <property type="protein sequence ID" value="OAT24219.1"/>
    <property type="molecule type" value="Genomic_DNA"/>
</dbReference>
<evidence type="ECO:0000313" key="1">
    <source>
        <dbReference type="EMBL" id="OAT24219.1"/>
    </source>
</evidence>
<sequence length="140" mass="16393">MLNYHDKTRTMQTIRTNTAVVDSFPMRFHNSEDSVEVRRMLCRETADRQHFIVTFKSDVARAENISNSTSTVTPLAEVVVSNNKLRFVLKPQEQYPEIVDVKESIVPKIEKAVVQFMKNKFNDLKESVLPERKKEQWHLL</sequence>
<organism evidence="1 2">
    <name type="scientific">Buttiauxella gaviniae ATCC 51604</name>
    <dbReference type="NCBI Taxonomy" id="1354253"/>
    <lineage>
        <taxon>Bacteria</taxon>
        <taxon>Pseudomonadati</taxon>
        <taxon>Pseudomonadota</taxon>
        <taxon>Gammaproteobacteria</taxon>
        <taxon>Enterobacterales</taxon>
        <taxon>Enterobacteriaceae</taxon>
        <taxon>Buttiauxella</taxon>
    </lineage>
</organism>
<reference evidence="1 2" key="1">
    <citation type="submission" date="2016-04" db="EMBL/GenBank/DDBJ databases">
        <title>ATOL: Assembling a taxonomically balanced genome-scale reconstruction of the evolutionary history of the Enterobacteriaceae.</title>
        <authorList>
            <person name="Plunkett G.III."/>
            <person name="Neeno-Eckwall E.C."/>
            <person name="Glasner J.D."/>
            <person name="Perna N.T."/>
        </authorList>
    </citation>
    <scope>NUCLEOTIDE SEQUENCE [LARGE SCALE GENOMIC DNA]</scope>
    <source>
        <strain evidence="1 2">ATCC 51604</strain>
    </source>
</reference>
<comment type="caution">
    <text evidence="1">The sequence shown here is derived from an EMBL/GenBank/DDBJ whole genome shotgun (WGS) entry which is preliminary data.</text>
</comment>
<accession>A0A1B7I6W3</accession>
<gene>
    <name evidence="1" type="ORF">M977_00050</name>
</gene>